<dbReference type="InterPro" id="IPR039267">
    <property type="entry name" value="Lsm11"/>
</dbReference>
<name>A0A1W4WL90_AGRPL</name>
<feature type="compositionally biased region" description="Basic and acidic residues" evidence="1">
    <location>
        <begin position="1"/>
        <end position="15"/>
    </location>
</feature>
<organism evidence="3 4">
    <name type="scientific">Agrilus planipennis</name>
    <name type="common">Emerald ash borer</name>
    <name type="synonym">Agrilus marcopoli</name>
    <dbReference type="NCBI Taxonomy" id="224129"/>
    <lineage>
        <taxon>Eukaryota</taxon>
        <taxon>Metazoa</taxon>
        <taxon>Ecdysozoa</taxon>
        <taxon>Arthropoda</taxon>
        <taxon>Hexapoda</taxon>
        <taxon>Insecta</taxon>
        <taxon>Pterygota</taxon>
        <taxon>Neoptera</taxon>
        <taxon>Endopterygota</taxon>
        <taxon>Coleoptera</taxon>
        <taxon>Polyphaga</taxon>
        <taxon>Elateriformia</taxon>
        <taxon>Buprestoidea</taxon>
        <taxon>Buprestidae</taxon>
        <taxon>Agrilinae</taxon>
        <taxon>Agrilus</taxon>
    </lineage>
</organism>
<dbReference type="SMART" id="SM00651">
    <property type="entry name" value="Sm"/>
    <property type="match status" value="1"/>
</dbReference>
<dbReference type="PANTHER" id="PTHR21415:SF1">
    <property type="entry name" value="U7 SNRNA-ASSOCIATED SM-LIKE PROTEIN LSM11"/>
    <property type="match status" value="1"/>
</dbReference>
<dbReference type="InterPro" id="IPR010920">
    <property type="entry name" value="LSM_dom_sf"/>
</dbReference>
<dbReference type="GO" id="GO:0006398">
    <property type="term" value="P:mRNA 3'-end processing by stem-loop binding and cleavage"/>
    <property type="evidence" value="ECO:0007669"/>
    <property type="project" value="TreeGrafter"/>
</dbReference>
<feature type="region of interest" description="Disordered" evidence="1">
    <location>
        <begin position="1"/>
        <end position="25"/>
    </location>
</feature>
<dbReference type="Gene3D" id="2.30.30.100">
    <property type="match status" value="1"/>
</dbReference>
<dbReference type="RefSeq" id="XP_018320810.1">
    <property type="nucleotide sequence ID" value="XM_018465308.1"/>
</dbReference>
<accession>A0A1W4WL90</accession>
<dbReference type="OrthoDB" id="10002367at2759"/>
<dbReference type="GeneID" id="108733943"/>
<dbReference type="FunCoup" id="A0A1W4WL90">
    <property type="interactions" value="224"/>
</dbReference>
<dbReference type="AlphaFoldDB" id="A0A1W4WL90"/>
<dbReference type="KEGG" id="apln:108733943"/>
<protein>
    <submittedName>
        <fullName evidence="4">U7 snRNA-associated Sm-like protein LSm11</fullName>
    </submittedName>
</protein>
<evidence type="ECO:0000313" key="4">
    <source>
        <dbReference type="RefSeq" id="XP_018320810.1"/>
    </source>
</evidence>
<gene>
    <name evidence="4" type="primary">LOC108733943</name>
</gene>
<dbReference type="InParanoid" id="A0A1W4WL90"/>
<dbReference type="STRING" id="224129.A0A1W4WL90"/>
<dbReference type="Proteomes" id="UP000192223">
    <property type="component" value="Unplaced"/>
</dbReference>
<dbReference type="InterPro" id="IPR001163">
    <property type="entry name" value="Sm_dom_euk/arc"/>
</dbReference>
<evidence type="ECO:0000313" key="3">
    <source>
        <dbReference type="Proteomes" id="UP000192223"/>
    </source>
</evidence>
<keyword evidence="3" id="KW-1185">Reference proteome</keyword>
<dbReference type="PANTHER" id="PTHR21415">
    <property type="entry name" value="U7 SNRNA-ASSOCIATED SM-LIKE PROTEIN LSM11"/>
    <property type="match status" value="1"/>
</dbReference>
<dbReference type="GO" id="GO:0005683">
    <property type="term" value="C:U7 snRNP"/>
    <property type="evidence" value="ECO:0007669"/>
    <property type="project" value="TreeGrafter"/>
</dbReference>
<evidence type="ECO:0000259" key="2">
    <source>
        <dbReference type="SMART" id="SM00651"/>
    </source>
</evidence>
<reference evidence="4" key="1">
    <citation type="submission" date="2025-08" db="UniProtKB">
        <authorList>
            <consortium name="RefSeq"/>
        </authorList>
    </citation>
    <scope>IDENTIFICATION</scope>
    <source>
        <tissue evidence="4">Entire body</tissue>
    </source>
</reference>
<sequence length="239" mass="27868">MAADRGHSRSDEKQMGQDVNYDPNLDFYSDQFDPLKALHTSNIVPPVPDAKTYDNIFAYKRAYSAEKDQRPRKHVTAESEAGKSEFKRNWLPHQLPIQSERKHHRVKNVLTKMESTRGPLSVLRKCIEDKIKVKIWTRHSHGIRGYITAFVTMFDKHWNMSLEDVVEVWTRPKKRKVPPFGTINADKPPVDVDNSDRCFPKVTVLKTEKKLETCRRQLDQLFVRGEQIAYVCILKDYDA</sequence>
<dbReference type="SUPFAM" id="SSF50182">
    <property type="entry name" value="Sm-like ribonucleoproteins"/>
    <property type="match status" value="1"/>
</dbReference>
<feature type="domain" description="Sm" evidence="2">
    <location>
        <begin position="121"/>
        <end position="233"/>
    </location>
</feature>
<evidence type="ECO:0000256" key="1">
    <source>
        <dbReference type="SAM" id="MobiDB-lite"/>
    </source>
</evidence>
<proteinExistence type="predicted"/>
<dbReference type="GO" id="GO:0071209">
    <property type="term" value="F:U7 snRNA binding"/>
    <property type="evidence" value="ECO:0007669"/>
    <property type="project" value="InterPro"/>
</dbReference>